<gene>
    <name evidence="4" type="ORF">ACFSQJ_01870</name>
</gene>
<dbReference type="PANTHER" id="PTHR45526:SF1">
    <property type="entry name" value="TRANSCRIPTIONAL REGULATORY PROTEIN DCUR-RELATED"/>
    <property type="match status" value="1"/>
</dbReference>
<dbReference type="InterPro" id="IPR051271">
    <property type="entry name" value="2C-system_Tx_regulators"/>
</dbReference>
<dbReference type="Pfam" id="PF04397">
    <property type="entry name" value="LytTR"/>
    <property type="match status" value="1"/>
</dbReference>
<proteinExistence type="predicted"/>
<feature type="modified residue" description="4-aspartylphosphate" evidence="1">
    <location>
        <position position="54"/>
    </location>
</feature>
<dbReference type="PANTHER" id="PTHR45526">
    <property type="entry name" value="TRANSCRIPTIONAL REGULATORY PROTEIN DPIA"/>
    <property type="match status" value="1"/>
</dbReference>
<dbReference type="PROSITE" id="PS50930">
    <property type="entry name" value="HTH_LYTTR"/>
    <property type="match status" value="1"/>
</dbReference>
<dbReference type="Gene3D" id="3.40.50.2300">
    <property type="match status" value="1"/>
</dbReference>
<protein>
    <submittedName>
        <fullName evidence="4">LytR/AlgR family response regulator transcription factor</fullName>
    </submittedName>
</protein>
<dbReference type="Pfam" id="PF00072">
    <property type="entry name" value="Response_reg"/>
    <property type="match status" value="1"/>
</dbReference>
<feature type="domain" description="HTH LytTR-type" evidence="3">
    <location>
        <begin position="145"/>
        <end position="234"/>
    </location>
</feature>
<name>A0ABW5MQW1_9FLAO</name>
<dbReference type="Gene3D" id="2.40.50.1020">
    <property type="entry name" value="LytTr DNA-binding domain"/>
    <property type="match status" value="1"/>
</dbReference>
<dbReference type="InterPro" id="IPR011006">
    <property type="entry name" value="CheY-like_superfamily"/>
</dbReference>
<comment type="caution">
    <text evidence="4">The sequence shown here is derived from an EMBL/GenBank/DDBJ whole genome shotgun (WGS) entry which is preliminary data.</text>
</comment>
<sequence>MINCVVIDDEPLAREGIKAYLQKVDFLNFIGEGANPTEIHKISEKQTIDLIFLDIQMPLMTGLDYLKNTANRPMVILTTAYSSYALESFELDVLDYLVKPITFARFHKSAVKAKDYFQLTTKGDSTSHKQIDNTYFFIKCDYVYEKIKIEDLEYIQAQQNYVVFHTREQKYMTLMPLKHIWDMLPTSRFIQVHKSFVVAIDKIMTLEKTRIKLTMATIPLSRNYKENVHKVVLKRSVFKK</sequence>
<dbReference type="RefSeq" id="WP_377765085.1">
    <property type="nucleotide sequence ID" value="NZ_JBHULB010000005.1"/>
</dbReference>
<dbReference type="PROSITE" id="PS50110">
    <property type="entry name" value="RESPONSE_REGULATORY"/>
    <property type="match status" value="1"/>
</dbReference>
<dbReference type="InterPro" id="IPR007492">
    <property type="entry name" value="LytTR_DNA-bd_dom"/>
</dbReference>
<dbReference type="SMART" id="SM00448">
    <property type="entry name" value="REC"/>
    <property type="match status" value="1"/>
</dbReference>
<reference evidence="5" key="1">
    <citation type="journal article" date="2019" name="Int. J. Syst. Evol. Microbiol.">
        <title>The Global Catalogue of Microorganisms (GCM) 10K type strain sequencing project: providing services to taxonomists for standard genome sequencing and annotation.</title>
        <authorList>
            <consortium name="The Broad Institute Genomics Platform"/>
            <consortium name="The Broad Institute Genome Sequencing Center for Infectious Disease"/>
            <person name="Wu L."/>
            <person name="Ma J."/>
        </authorList>
    </citation>
    <scope>NUCLEOTIDE SEQUENCE [LARGE SCALE GENOMIC DNA]</scope>
    <source>
        <strain evidence="5">KCTC 52368</strain>
    </source>
</reference>
<keyword evidence="1" id="KW-0597">Phosphoprotein</keyword>
<accession>A0ABW5MQW1</accession>
<feature type="domain" description="Response regulatory" evidence="2">
    <location>
        <begin position="3"/>
        <end position="114"/>
    </location>
</feature>
<dbReference type="SMART" id="SM00850">
    <property type="entry name" value="LytTR"/>
    <property type="match status" value="1"/>
</dbReference>
<evidence type="ECO:0000313" key="4">
    <source>
        <dbReference type="EMBL" id="MFD2585657.1"/>
    </source>
</evidence>
<evidence type="ECO:0000259" key="2">
    <source>
        <dbReference type="PROSITE" id="PS50110"/>
    </source>
</evidence>
<organism evidence="4 5">
    <name type="scientific">Croceitalea marina</name>
    <dbReference type="NCBI Taxonomy" id="1775166"/>
    <lineage>
        <taxon>Bacteria</taxon>
        <taxon>Pseudomonadati</taxon>
        <taxon>Bacteroidota</taxon>
        <taxon>Flavobacteriia</taxon>
        <taxon>Flavobacteriales</taxon>
        <taxon>Flavobacteriaceae</taxon>
        <taxon>Croceitalea</taxon>
    </lineage>
</organism>
<dbReference type="InterPro" id="IPR001789">
    <property type="entry name" value="Sig_transdc_resp-reg_receiver"/>
</dbReference>
<dbReference type="EMBL" id="JBHULB010000005">
    <property type="protein sequence ID" value="MFD2585657.1"/>
    <property type="molecule type" value="Genomic_DNA"/>
</dbReference>
<dbReference type="Proteomes" id="UP001597526">
    <property type="component" value="Unassembled WGS sequence"/>
</dbReference>
<keyword evidence="5" id="KW-1185">Reference proteome</keyword>
<evidence type="ECO:0000256" key="1">
    <source>
        <dbReference type="PROSITE-ProRule" id="PRU00169"/>
    </source>
</evidence>
<dbReference type="SUPFAM" id="SSF52172">
    <property type="entry name" value="CheY-like"/>
    <property type="match status" value="1"/>
</dbReference>
<evidence type="ECO:0000313" key="5">
    <source>
        <dbReference type="Proteomes" id="UP001597526"/>
    </source>
</evidence>
<evidence type="ECO:0000259" key="3">
    <source>
        <dbReference type="PROSITE" id="PS50930"/>
    </source>
</evidence>